<feature type="region of interest" description="Disordered" evidence="1">
    <location>
        <begin position="1074"/>
        <end position="1093"/>
    </location>
</feature>
<dbReference type="AlphaFoldDB" id="A0A8M1KRJ4"/>
<accession>A0A8M1KRJ4</accession>
<organism evidence="2 3">
    <name type="scientific">Clupea harengus</name>
    <name type="common">Atlantic herring</name>
    <dbReference type="NCBI Taxonomy" id="7950"/>
    <lineage>
        <taxon>Eukaryota</taxon>
        <taxon>Metazoa</taxon>
        <taxon>Chordata</taxon>
        <taxon>Craniata</taxon>
        <taxon>Vertebrata</taxon>
        <taxon>Euteleostomi</taxon>
        <taxon>Actinopterygii</taxon>
        <taxon>Neopterygii</taxon>
        <taxon>Teleostei</taxon>
        <taxon>Clupei</taxon>
        <taxon>Clupeiformes</taxon>
        <taxon>Clupeoidei</taxon>
        <taxon>Clupeidae</taxon>
        <taxon>Clupea</taxon>
    </lineage>
</organism>
<reference evidence="3" key="1">
    <citation type="submission" date="2025-08" db="UniProtKB">
        <authorList>
            <consortium name="RefSeq"/>
        </authorList>
    </citation>
    <scope>IDENTIFICATION</scope>
</reference>
<protein>
    <submittedName>
        <fullName evidence="3">Uncharacterized protein LOC105910074 isoform X1</fullName>
    </submittedName>
</protein>
<gene>
    <name evidence="3" type="primary">LOC105910074</name>
</gene>
<dbReference type="KEGG" id="char:105910074"/>
<evidence type="ECO:0000256" key="1">
    <source>
        <dbReference type="SAM" id="MobiDB-lite"/>
    </source>
</evidence>
<keyword evidence="2" id="KW-1185">Reference proteome</keyword>
<evidence type="ECO:0000313" key="3">
    <source>
        <dbReference type="RefSeq" id="XP_042565028.1"/>
    </source>
</evidence>
<dbReference type="RefSeq" id="XP_042565028.1">
    <property type="nucleotide sequence ID" value="XM_042709094.1"/>
</dbReference>
<sequence length="1212" mass="135251">MPFFTWCQRELVRKILILQEEGKVSPDVSVTDLIEWLVFHDQDNLQEDMGRPGPRKPQSCSSNVLKLPKVNTQNKSLKKSHCNDTRHMLKEVAEDAQRELRLEQRWKKDRHEREQRVLSSQRQKCHEPKLAVQGNGQSGYLTNIGNALFKERKVSQDNLMRRATLKKATLKKLAPLPFVKKAVYPKTSVTAVRSKDTSRLKSRDISNNREISITMSPKSVTLETNVLSKPGGNCGDSSAILTVSQLSEQNPTEDKQKICNIMEEHHEVIRDIVTIAINDMTSIIIPALQQVKRERSPVKQSSSKDIPTAHNDHLSHIEDTKPDNGISQHSSISLVTGHLSYLSPTCLYLKLEEPDSNETESLLCGKLCILNADLLNKAESFIWKAIREVMEEIETTGSSSVDRVESEPQCSSDEYCHHLKSTTSSTHEGFYDGDKTLQSEQSVSLTNPNIQWDAVACREQMFMDPSAKKTQHGQDSWNQVKIQFPEPKLCSSEHSSSFDTTQRNLIYSQFVDDVLAKVYSFVAEESVEGVSQTETICSSFSSSCSSRMHTECLPLQADKSNSTPVSCASTRWEHHVEKARRNTSVSPKLPLGRSIRLLAAEPLTPEEEVTVAETGLYADEMVMDIMNQIKHETEEQSGESKHSETPDSFTWSEESVVMNQGVDVPLVVKWNPLRTPKFHIYHEAVEICHQIFLSIKRQLDQACSNSETDVSKAMEKAIICEFVDFVQDRLSNMCGPNKCSITKNAEMKRNLSEHSLGCESSEPEKSLKASGIMEKVKMQFEKAAQQPVKAVLESALSDFFCWDVDLSKCASTENLRSCQNRPRAMSKNQTDLSHLASDIILIVWEKLIETSGCEKSCDSEAKLKNLIKAISEISSLNTCAAHANTTALGAELVLEGINRAVETKLMQFITQQSVDDQRATDKTPLVKKTAQVYRSLDGMNCFSNPVNSHGQDVHGCVPSTPSESAFKHSHEHNLFPKQTYTASQPSCSSSPFVSSSELDNFLGTLSKSAMSLLKDTYGEQVTNLKIKKDVNTCLADPTFEGLVIQPDANGRDVIVHCVAVEELFPLCQARSLENERNNERSTHTQPTTKPPEVICPGFPEQINIVDKASVRIQGSQISQPKNLAISSPAATTTHLFKPTIETFVAKVIDKCMQGSKLITKQGELSYERHRMKGAIHASGSPHKVLSDMTRSLKDCRPHSAAAHSRGKSIIYS</sequence>
<evidence type="ECO:0000313" key="2">
    <source>
        <dbReference type="Proteomes" id="UP000515152"/>
    </source>
</evidence>
<proteinExistence type="predicted"/>
<dbReference type="Proteomes" id="UP000515152">
    <property type="component" value="Chromosome 11"/>
</dbReference>
<dbReference type="GeneID" id="105910074"/>
<name>A0A8M1KRJ4_CLUHA</name>